<keyword evidence="2" id="KW-1185">Reference proteome</keyword>
<dbReference type="AlphaFoldDB" id="A0A4V2UVX6"/>
<organism evidence="1 2">
    <name type="scientific">Hazenella coriacea</name>
    <dbReference type="NCBI Taxonomy" id="1179467"/>
    <lineage>
        <taxon>Bacteria</taxon>
        <taxon>Bacillati</taxon>
        <taxon>Bacillota</taxon>
        <taxon>Bacilli</taxon>
        <taxon>Bacillales</taxon>
        <taxon>Thermoactinomycetaceae</taxon>
        <taxon>Hazenella</taxon>
    </lineage>
</organism>
<reference evidence="1 2" key="1">
    <citation type="submission" date="2019-03" db="EMBL/GenBank/DDBJ databases">
        <title>Genomic Encyclopedia of Type Strains, Phase IV (KMG-IV): sequencing the most valuable type-strain genomes for metagenomic binning, comparative biology and taxonomic classification.</title>
        <authorList>
            <person name="Goeker M."/>
        </authorList>
    </citation>
    <scope>NUCLEOTIDE SEQUENCE [LARGE SCALE GENOMIC DNA]</scope>
    <source>
        <strain evidence="1 2">DSM 45707</strain>
    </source>
</reference>
<dbReference type="Proteomes" id="UP000294937">
    <property type="component" value="Unassembled WGS sequence"/>
</dbReference>
<proteinExistence type="predicted"/>
<dbReference type="InterPro" id="IPR014923">
    <property type="entry name" value="DUF1802"/>
</dbReference>
<evidence type="ECO:0008006" key="3">
    <source>
        <dbReference type="Google" id="ProtNLM"/>
    </source>
</evidence>
<evidence type="ECO:0000313" key="2">
    <source>
        <dbReference type="Proteomes" id="UP000294937"/>
    </source>
</evidence>
<accession>A0A4V2UVX6</accession>
<dbReference type="RefSeq" id="WP_131923397.1">
    <property type="nucleotide sequence ID" value="NZ_SMAG01000001.1"/>
</dbReference>
<dbReference type="PIRSF" id="PIRSF018957">
    <property type="entry name" value="UCP018957"/>
    <property type="match status" value="1"/>
</dbReference>
<sequence length="194" mass="22855">MKTSTQIALKDWAVAIEALGLGKQILLMRKGGIREETRHFELQSDEFFLYPAYEHQKEELLKPEFQGEVAKTLKNWSKDDQTTTIKYYAKLYEDIEVMDENALRRLAPTHIWTDNFATERLKWKKTLPLHLLLVRVYRLDQPVEVEIRPEYNSCKSWHMFPENLQSLSAEPVLTDEEFMTQVNKVKELLAKVTP</sequence>
<protein>
    <recommendedName>
        <fullName evidence="3">DUF1802 family protein</fullName>
    </recommendedName>
</protein>
<dbReference type="EMBL" id="SMAG01000001">
    <property type="protein sequence ID" value="TCS97037.1"/>
    <property type="molecule type" value="Genomic_DNA"/>
</dbReference>
<gene>
    <name evidence="1" type="ORF">EDD58_101685</name>
</gene>
<dbReference type="InterPro" id="IPR008307">
    <property type="entry name" value="UCP018957"/>
</dbReference>
<dbReference type="Pfam" id="PF08819">
    <property type="entry name" value="DUF1802"/>
    <property type="match status" value="1"/>
</dbReference>
<comment type="caution">
    <text evidence="1">The sequence shown here is derived from an EMBL/GenBank/DDBJ whole genome shotgun (WGS) entry which is preliminary data.</text>
</comment>
<dbReference type="OrthoDB" id="9808776at2"/>
<name>A0A4V2UVX6_9BACL</name>
<evidence type="ECO:0000313" key="1">
    <source>
        <dbReference type="EMBL" id="TCS97037.1"/>
    </source>
</evidence>